<dbReference type="Proteomes" id="UP000034050">
    <property type="component" value="Unassembled WGS sequence"/>
</dbReference>
<gene>
    <name evidence="4" type="ORF">UV61_C0006G0004</name>
</gene>
<dbReference type="EMBL" id="LCFD01000006">
    <property type="protein sequence ID" value="KKS86803.1"/>
    <property type="molecule type" value="Genomic_DNA"/>
</dbReference>
<dbReference type="Pfam" id="PF13714">
    <property type="entry name" value="PEP_mutase"/>
    <property type="match status" value="1"/>
</dbReference>
<evidence type="ECO:0000256" key="1">
    <source>
        <dbReference type="ARBA" id="ARBA00023235"/>
    </source>
</evidence>
<dbReference type="STRING" id="1618446.UV61_C0006G0004"/>
<dbReference type="InterPro" id="IPR040442">
    <property type="entry name" value="Pyrv_kinase-like_dom_sf"/>
</dbReference>
<evidence type="ECO:0000313" key="4">
    <source>
        <dbReference type="EMBL" id="KKS86803.1"/>
    </source>
</evidence>
<dbReference type="CDD" id="cd00377">
    <property type="entry name" value="ICL_PEPM"/>
    <property type="match status" value="1"/>
</dbReference>
<dbReference type="AlphaFoldDB" id="A0A0G1FIY7"/>
<dbReference type="PATRIC" id="fig|1618446.3.peg.664"/>
<sequence length="317" mass="35457">MFSKTFVHNEKRVSLLKELIRKRGFVKVLEVHNGLSALIVDNFQLVEKGRTLSFDGLWESSLTDSASKGLPDIEVVSHDSRLDTINQILEVTGKPMIVDGDTGGDVNHFEYLVKRLIRAGVSMVIIEDKVFPKRNSLVDTKQSLEDQNIFAEKIRRGVQVKQKRAFMIVARLESLIAGETVADALRRAKIFLSAGADGIMIHSKSSTPSEILEFAKKYYQLPKKLIKNKVLVCAPTTYNTITADELAKAGFQVIIYANHMLRSAYTAMEKTCEIILLNDRSFEVNVVCGPVASLFEVTGLLAITQKENEQHDKSKQT</sequence>
<dbReference type="PANTHER" id="PTHR42905">
    <property type="entry name" value="PHOSPHOENOLPYRUVATE CARBOXYLASE"/>
    <property type="match status" value="1"/>
</dbReference>
<dbReference type="GO" id="GO:0050188">
    <property type="term" value="F:phosphoenolpyruvate mutase activity"/>
    <property type="evidence" value="ECO:0007669"/>
    <property type="project" value="UniProtKB-EC"/>
</dbReference>
<organism evidence="4 5">
    <name type="scientific">Candidatus Gottesmanbacteria bacterium GW2011_GWB1_43_11</name>
    <dbReference type="NCBI Taxonomy" id="1618446"/>
    <lineage>
        <taxon>Bacteria</taxon>
        <taxon>Candidatus Gottesmaniibacteriota</taxon>
    </lineage>
</organism>
<evidence type="ECO:0000313" key="5">
    <source>
        <dbReference type="Proteomes" id="UP000034050"/>
    </source>
</evidence>
<dbReference type="PANTHER" id="PTHR42905:SF7">
    <property type="entry name" value="PHOSPHOENOLPYRUVATE PHOSPHOMUTASE"/>
    <property type="match status" value="1"/>
</dbReference>
<comment type="similarity">
    <text evidence="3">Belongs to the isocitrate lyase/PEP mutase superfamily. PEP mutase family.</text>
</comment>
<dbReference type="EC" id="5.4.2.9" evidence="2"/>
<dbReference type="SUPFAM" id="SSF51621">
    <property type="entry name" value="Phosphoenolpyruvate/pyruvate domain"/>
    <property type="match status" value="1"/>
</dbReference>
<dbReference type="InterPro" id="IPR015813">
    <property type="entry name" value="Pyrv/PenolPyrv_kinase-like_dom"/>
</dbReference>
<accession>A0A0G1FIY7</accession>
<name>A0A0G1FIY7_9BACT</name>
<comment type="caution">
    <text evidence="4">The sequence shown here is derived from an EMBL/GenBank/DDBJ whole genome shotgun (WGS) entry which is preliminary data.</text>
</comment>
<reference evidence="4 5" key="1">
    <citation type="journal article" date="2015" name="Nature">
        <title>rRNA introns, odd ribosomes, and small enigmatic genomes across a large radiation of phyla.</title>
        <authorList>
            <person name="Brown C.T."/>
            <person name="Hug L.A."/>
            <person name="Thomas B.C."/>
            <person name="Sharon I."/>
            <person name="Castelle C.J."/>
            <person name="Singh A."/>
            <person name="Wilkins M.J."/>
            <person name="Williams K.H."/>
            <person name="Banfield J.F."/>
        </authorList>
    </citation>
    <scope>NUCLEOTIDE SEQUENCE [LARGE SCALE GENOMIC DNA]</scope>
</reference>
<proteinExistence type="inferred from homology"/>
<dbReference type="Gene3D" id="3.20.20.60">
    <property type="entry name" value="Phosphoenolpyruvate-binding domains"/>
    <property type="match status" value="1"/>
</dbReference>
<keyword evidence="4" id="KW-0670">Pyruvate</keyword>
<evidence type="ECO:0000256" key="2">
    <source>
        <dbReference type="ARBA" id="ARBA00024063"/>
    </source>
</evidence>
<dbReference type="InterPro" id="IPR039556">
    <property type="entry name" value="ICL/PEPM"/>
</dbReference>
<evidence type="ECO:0000256" key="3">
    <source>
        <dbReference type="ARBA" id="ARBA00038455"/>
    </source>
</evidence>
<keyword evidence="1" id="KW-0413">Isomerase</keyword>
<dbReference type="InterPro" id="IPR012698">
    <property type="entry name" value="PEnolPyrv_PMutase_core"/>
</dbReference>
<protein>
    <recommendedName>
        <fullName evidence="2">phosphoenolpyruvate mutase</fullName>
        <ecNumber evidence="2">5.4.2.9</ecNumber>
    </recommendedName>
</protein>
<dbReference type="NCBIfam" id="TIGR02320">
    <property type="entry name" value="PEP_mutase"/>
    <property type="match status" value="1"/>
</dbReference>